<dbReference type="RefSeq" id="WP_120772626.1">
    <property type="nucleotide sequence ID" value="NZ_CP032627.1"/>
</dbReference>
<protein>
    <submittedName>
        <fullName evidence="4">Anti-sigma factor</fullName>
    </submittedName>
</protein>
<dbReference type="AlphaFoldDB" id="A0A387BGH7"/>
<evidence type="ECO:0000313" key="4">
    <source>
        <dbReference type="EMBL" id="AYG01252.1"/>
    </source>
</evidence>
<feature type="transmembrane region" description="Helical" evidence="1">
    <location>
        <begin position="6"/>
        <end position="25"/>
    </location>
</feature>
<sequence>MRTIMIFFYFILLITFAFGMFRFILYTIKKIRHKKSPQSHPVSNLGKDFTSFANKTKWKRWGITAWIALVIISLVTALTWNINSHYMEKAYFKTSEKAFAYFTSAAPNIIANNQIIDDYGIFSSNIHSDTYKDVDGYHVPWRSYDFGFGTLGTTNLSIPFSSPVNSENSYYTQDTSQKIATFFSTKVNYHSKDYTGILPTHDADKIAQLSNHVAEVAVTFDKPYSYLDIQEMIPKNLLINWYWIGYNNPKSTIVAEQTNWYGLMSNSSPTKTNSNPQLNGKLDDKSYVSFIKNLQVITQAQQLIINNFNLTKDVLKQSQKYPSLKTAKFSGVILTGRTKNFENLDKNSWVYATNVGVITEIRPDIPPVK</sequence>
<dbReference type="Pfam" id="PF13791">
    <property type="entry name" value="Sigma_reg_C"/>
    <property type="match status" value="1"/>
</dbReference>
<proteinExistence type="predicted"/>
<dbReference type="EMBL" id="CP032627">
    <property type="protein sequence ID" value="AYG01252.1"/>
    <property type="molecule type" value="Genomic_DNA"/>
</dbReference>
<feature type="domain" description="Sigma factor regulator N-terminal" evidence="3">
    <location>
        <begin position="52"/>
        <end position="138"/>
    </location>
</feature>
<keyword evidence="1" id="KW-0812">Transmembrane</keyword>
<evidence type="ECO:0000313" key="5">
    <source>
        <dbReference type="Proteomes" id="UP000269374"/>
    </source>
</evidence>
<dbReference type="InterPro" id="IPR025672">
    <property type="entry name" value="Sigma_reg_C_dom"/>
</dbReference>
<feature type="transmembrane region" description="Helical" evidence="1">
    <location>
        <begin position="61"/>
        <end position="80"/>
    </location>
</feature>
<evidence type="ECO:0000259" key="2">
    <source>
        <dbReference type="Pfam" id="PF13791"/>
    </source>
</evidence>
<dbReference type="Proteomes" id="UP000269374">
    <property type="component" value="Chromosome"/>
</dbReference>
<reference evidence="4 5" key="1">
    <citation type="submission" date="2018-09" db="EMBL/GenBank/DDBJ databases">
        <title>Genome sequencing of strain 1JSPR-7.</title>
        <authorList>
            <person name="Heo J."/>
            <person name="Kim S.-J."/>
            <person name="Kwon S.-W."/>
        </authorList>
    </citation>
    <scope>NUCLEOTIDE SEQUENCE [LARGE SCALE GENOMIC DNA]</scope>
    <source>
        <strain evidence="4 5">1JSPR-7</strain>
    </source>
</reference>
<dbReference type="InterPro" id="IPR029101">
    <property type="entry name" value="Sigma_reg_N"/>
</dbReference>
<keyword evidence="5" id="KW-1185">Reference proteome</keyword>
<name>A0A387BGH7_9LACT</name>
<dbReference type="KEGG" id="lact:D7I46_09160"/>
<feature type="domain" description="Sigma factor regulator C-terminal" evidence="2">
    <location>
        <begin position="208"/>
        <end position="357"/>
    </location>
</feature>
<keyword evidence="1" id="KW-1133">Transmembrane helix</keyword>
<gene>
    <name evidence="4" type="ORF">D7I46_09160</name>
</gene>
<accession>A0A387BGH7</accession>
<keyword evidence="1" id="KW-0472">Membrane</keyword>
<dbReference type="Pfam" id="PF13800">
    <property type="entry name" value="Sigma_reg_N"/>
    <property type="match status" value="1"/>
</dbReference>
<organism evidence="4 5">
    <name type="scientific">Lactococcus allomyrinae</name>
    <dbReference type="NCBI Taxonomy" id="2419773"/>
    <lineage>
        <taxon>Bacteria</taxon>
        <taxon>Bacillati</taxon>
        <taxon>Bacillota</taxon>
        <taxon>Bacilli</taxon>
        <taxon>Lactobacillales</taxon>
        <taxon>Streptococcaceae</taxon>
        <taxon>Lactococcus</taxon>
    </lineage>
</organism>
<evidence type="ECO:0000259" key="3">
    <source>
        <dbReference type="Pfam" id="PF13800"/>
    </source>
</evidence>
<dbReference type="OrthoDB" id="1730160at2"/>
<evidence type="ECO:0000256" key="1">
    <source>
        <dbReference type="SAM" id="Phobius"/>
    </source>
</evidence>